<evidence type="ECO:0000313" key="2">
    <source>
        <dbReference type="Proteomes" id="UP001208570"/>
    </source>
</evidence>
<proteinExistence type="predicted"/>
<evidence type="ECO:0000313" key="1">
    <source>
        <dbReference type="EMBL" id="KAK2167718.1"/>
    </source>
</evidence>
<accession>A0AAD9K9R1</accession>
<sequence length="164" mass="18612">MASETGMEQVSSPEKLIENMKISRGEKPDPETDLYLALIPETYLKDFKCITGYRHELYCDPDRYLYKALGCHDTPKGGPTRRSQHVKSGFFIGVLKSTWRGMKYREYQGDTNQQGGAFILGPGDTVDYQHRNLMPHDLVPINELLRTAGVEQVTFKKDAPVITI</sequence>
<organism evidence="1 2">
    <name type="scientific">Paralvinella palmiformis</name>
    <dbReference type="NCBI Taxonomy" id="53620"/>
    <lineage>
        <taxon>Eukaryota</taxon>
        <taxon>Metazoa</taxon>
        <taxon>Spiralia</taxon>
        <taxon>Lophotrochozoa</taxon>
        <taxon>Annelida</taxon>
        <taxon>Polychaeta</taxon>
        <taxon>Sedentaria</taxon>
        <taxon>Canalipalpata</taxon>
        <taxon>Terebellida</taxon>
        <taxon>Terebelliformia</taxon>
        <taxon>Alvinellidae</taxon>
        <taxon>Paralvinella</taxon>
    </lineage>
</organism>
<dbReference type="Pfam" id="PF13911">
    <property type="entry name" value="AhpC-TSA_2"/>
    <property type="match status" value="1"/>
</dbReference>
<dbReference type="AlphaFoldDB" id="A0AAD9K9R1"/>
<reference evidence="1" key="1">
    <citation type="journal article" date="2023" name="Mol. Biol. Evol.">
        <title>Third-Generation Sequencing Reveals the Adaptive Role of the Epigenome in Three Deep-Sea Polychaetes.</title>
        <authorList>
            <person name="Perez M."/>
            <person name="Aroh O."/>
            <person name="Sun Y."/>
            <person name="Lan Y."/>
            <person name="Juniper S.K."/>
            <person name="Young C.R."/>
            <person name="Angers B."/>
            <person name="Qian P.Y."/>
        </authorList>
    </citation>
    <scope>NUCLEOTIDE SEQUENCE</scope>
    <source>
        <strain evidence="1">P08H-3</strain>
    </source>
</reference>
<name>A0AAD9K9R1_9ANNE</name>
<dbReference type="InterPro" id="IPR032801">
    <property type="entry name" value="PXL2A/B/C"/>
</dbReference>
<dbReference type="EMBL" id="JAODUP010000025">
    <property type="protein sequence ID" value="KAK2167718.1"/>
    <property type="molecule type" value="Genomic_DNA"/>
</dbReference>
<comment type="caution">
    <text evidence="1">The sequence shown here is derived from an EMBL/GenBank/DDBJ whole genome shotgun (WGS) entry which is preliminary data.</text>
</comment>
<protein>
    <submittedName>
        <fullName evidence="1">Uncharacterized protein</fullName>
    </submittedName>
</protein>
<keyword evidence="2" id="KW-1185">Reference proteome</keyword>
<dbReference type="Proteomes" id="UP001208570">
    <property type="component" value="Unassembled WGS sequence"/>
</dbReference>
<gene>
    <name evidence="1" type="ORF">LSH36_25g10100</name>
</gene>